<dbReference type="eggNOG" id="COG1697">
    <property type="taxonomic scope" value="Bacteria"/>
</dbReference>
<sequence>MIKANEAMDREMYQWISRLVRNKPTQTTERKITPLGQRVIARYGCGYIGNNRLIFTADDKHRLRQQIKAEVGLDPFSEQLPENRLEMARYHANEKLASKPASDDQLLLNSADGVIRINNVTIAMQPLSIQSAGLLCLNSSIETVEHHTIVVIENLAIMSLCYHWQIPCIDQQALWVYRGDHKSGAKANACRDFVERFGADKTVIVFSDMDPKGLEIALTMPHVDYWLGPKQKFWRAILKSALANREGFDTQHGALAYLERLAQQGAIGVALYELFVCIKEERSSYRQEQMFGQRIEFEIVAITGN</sequence>
<dbReference type="Proteomes" id="UP000008888">
    <property type="component" value="Chromosome"/>
</dbReference>
<reference evidence="3" key="3">
    <citation type="submission" date="2011-05" db="EMBL/GenBank/DDBJ databases">
        <title>Complete sequence of Methylomonas methanica MC09.</title>
        <authorList>
            <consortium name="US DOE Joint Genome Institute"/>
            <person name="Lucas S."/>
            <person name="Han J."/>
            <person name="Lapidus A."/>
            <person name="Cheng J.-F."/>
            <person name="Goodwin L."/>
            <person name="Pitluck S."/>
            <person name="Peters L."/>
            <person name="Mikhailova N."/>
            <person name="Teshima H."/>
            <person name="Han C."/>
            <person name="Tapia R."/>
            <person name="Land M."/>
            <person name="Hauser L."/>
            <person name="Kyrpides N."/>
            <person name="Ivanova N."/>
            <person name="Pagani I."/>
            <person name="Stein L."/>
            <person name="Woyke T."/>
        </authorList>
    </citation>
    <scope>NUCLEOTIDE SEQUENCE [LARGE SCALE GENOMIC DNA]</scope>
    <source>
        <strain evidence="3">MC09</strain>
    </source>
</reference>
<organism evidence="2 3">
    <name type="scientific">Methylomonas methanica (strain DSM 25384 / MC09)</name>
    <dbReference type="NCBI Taxonomy" id="857087"/>
    <lineage>
        <taxon>Bacteria</taxon>
        <taxon>Pseudomonadati</taxon>
        <taxon>Pseudomonadota</taxon>
        <taxon>Gammaproteobacteria</taxon>
        <taxon>Methylococcales</taxon>
        <taxon>Methylococcaceae</taxon>
        <taxon>Methylomonas</taxon>
    </lineage>
</organism>
<name>F9ZVA9_METMM</name>
<dbReference type="HOGENOM" id="CLU_083613_0_0_6"/>
<dbReference type="RefSeq" id="WP_013818959.1">
    <property type="nucleotide sequence ID" value="NC_015572.1"/>
</dbReference>
<evidence type="ECO:0000313" key="2">
    <source>
        <dbReference type="EMBL" id="AEG00719.1"/>
    </source>
</evidence>
<reference evidence="2 3" key="1">
    <citation type="journal article" date="2011" name="J. Bacteriol.">
        <title>Complete Genome Sequence of the Aerobic Marine Methanotroph Methylomonas methanica MC09.</title>
        <authorList>
            <person name="Boden R."/>
            <person name="Cunliffe M."/>
            <person name="Scanlan J."/>
            <person name="Moussard H."/>
            <person name="Kits K.D."/>
            <person name="Klotz M.G."/>
            <person name="Jetten M.S."/>
            <person name="Vuilleumier S."/>
            <person name="Han J."/>
            <person name="Peters L."/>
            <person name="Mikhailova N."/>
            <person name="Teshima H."/>
            <person name="Tapia R."/>
            <person name="Kyrpides N."/>
            <person name="Ivanova N."/>
            <person name="Pagani I."/>
            <person name="Cheng J.F."/>
            <person name="Goodwin L."/>
            <person name="Han C."/>
            <person name="Hauser L."/>
            <person name="Land M.L."/>
            <person name="Lapidus A."/>
            <person name="Lucas S."/>
            <person name="Pitluck S."/>
            <person name="Woyke T."/>
            <person name="Stein L."/>
            <person name="Murrell J.C."/>
        </authorList>
    </citation>
    <scope>NUCLEOTIDE SEQUENCE [LARGE SCALE GENOMIC DNA]</scope>
    <source>
        <strain evidence="2 3">MC09</strain>
    </source>
</reference>
<reference key="2">
    <citation type="submission" date="2011-05" db="EMBL/GenBank/DDBJ databases">
        <title>Complete genome sequence of the aerobic marine methanotroph Methylomonas methanica MC09.</title>
        <authorList>
            <person name="Boden R."/>
            <person name="Cunliffe M."/>
            <person name="Scanlan J."/>
            <person name="Moussard H."/>
            <person name="Kits K.D."/>
            <person name="Klotz M."/>
            <person name="Jetten M."/>
            <person name="Vuilleumier S."/>
            <person name="Han J."/>
            <person name="Peters L."/>
            <person name="Mikhailova N."/>
            <person name="Teshima H."/>
            <person name="Tapia R."/>
            <person name="Kyrpides N."/>
            <person name="Ivanova N."/>
            <person name="Pagani I."/>
            <person name="Cheng J.-F."/>
            <person name="Goodwin L."/>
            <person name="Han C."/>
            <person name="Hauser L."/>
            <person name="Land M."/>
            <person name="Lapidus A."/>
            <person name="Lucas S."/>
            <person name="Pitluck S."/>
            <person name="Woyke T."/>
            <person name="Stein L.Y."/>
            <person name="Murrell C."/>
        </authorList>
    </citation>
    <scope>NUCLEOTIDE SEQUENCE</scope>
    <source>
        <strain>MC09</strain>
    </source>
</reference>
<dbReference type="EMBL" id="CP002738">
    <property type="protein sequence ID" value="AEG00719.1"/>
    <property type="molecule type" value="Genomic_DNA"/>
</dbReference>
<accession>F9ZVA9</accession>
<evidence type="ECO:0000259" key="1">
    <source>
        <dbReference type="Pfam" id="PF23947"/>
    </source>
</evidence>
<dbReference type="AlphaFoldDB" id="F9ZVA9"/>
<dbReference type="KEGG" id="mmt:Metme_2317"/>
<feature type="domain" description="DUF7281" evidence="1">
    <location>
        <begin position="103"/>
        <end position="298"/>
    </location>
</feature>
<protein>
    <recommendedName>
        <fullName evidence="1">DUF7281 domain-containing protein</fullName>
    </recommendedName>
</protein>
<dbReference type="STRING" id="857087.Metme_2317"/>
<dbReference type="InterPro" id="IPR055705">
    <property type="entry name" value="DUF7281"/>
</dbReference>
<gene>
    <name evidence="2" type="ordered locus">Metme_2317</name>
</gene>
<keyword evidence="3" id="KW-1185">Reference proteome</keyword>
<proteinExistence type="predicted"/>
<dbReference type="Pfam" id="PF23947">
    <property type="entry name" value="DUF7281"/>
    <property type="match status" value="1"/>
</dbReference>
<evidence type="ECO:0000313" key="3">
    <source>
        <dbReference type="Proteomes" id="UP000008888"/>
    </source>
</evidence>